<organism evidence="1 2">
    <name type="scientific">Paeniglutamicibacter kerguelensis</name>
    <dbReference type="NCBI Taxonomy" id="254788"/>
    <lineage>
        <taxon>Bacteria</taxon>
        <taxon>Bacillati</taxon>
        <taxon>Actinomycetota</taxon>
        <taxon>Actinomycetes</taxon>
        <taxon>Micrococcales</taxon>
        <taxon>Micrococcaceae</taxon>
        <taxon>Paeniglutamicibacter</taxon>
    </lineage>
</organism>
<proteinExistence type="predicted"/>
<dbReference type="Proteomes" id="UP001296993">
    <property type="component" value="Unassembled WGS sequence"/>
</dbReference>
<dbReference type="RefSeq" id="WP_210002073.1">
    <property type="nucleotide sequence ID" value="NZ_BAAAJY010000004.1"/>
</dbReference>
<accession>A0ABS4XJ05</accession>
<evidence type="ECO:0008006" key="3">
    <source>
        <dbReference type="Google" id="ProtNLM"/>
    </source>
</evidence>
<dbReference type="EMBL" id="JAGIOF010000004">
    <property type="protein sequence ID" value="MBP2388453.1"/>
    <property type="molecule type" value="Genomic_DNA"/>
</dbReference>
<reference evidence="1 2" key="1">
    <citation type="submission" date="2021-03" db="EMBL/GenBank/DDBJ databases">
        <title>Sequencing the genomes of 1000 actinobacteria strains.</title>
        <authorList>
            <person name="Klenk H.-P."/>
        </authorList>
    </citation>
    <scope>NUCLEOTIDE SEQUENCE [LARGE SCALE GENOMIC DNA]</scope>
    <source>
        <strain evidence="1 2">DSM 15797</strain>
    </source>
</reference>
<keyword evidence="2" id="KW-1185">Reference proteome</keyword>
<name>A0ABS4XJ05_9MICC</name>
<evidence type="ECO:0000313" key="1">
    <source>
        <dbReference type="EMBL" id="MBP2388453.1"/>
    </source>
</evidence>
<comment type="caution">
    <text evidence="1">The sequence shown here is derived from an EMBL/GenBank/DDBJ whole genome shotgun (WGS) entry which is preliminary data.</text>
</comment>
<gene>
    <name evidence="1" type="ORF">JOF47_004026</name>
</gene>
<evidence type="ECO:0000313" key="2">
    <source>
        <dbReference type="Proteomes" id="UP001296993"/>
    </source>
</evidence>
<sequence>MASLFVVALVAALLMLIVRLARGSKVRTATGNDKAQLQDEIARRTESIEHRLGNIERTLQEVAE</sequence>
<protein>
    <recommendedName>
        <fullName evidence="3">DUF2746 domain-containing protein</fullName>
    </recommendedName>
</protein>